<accession>A0A0A0BTW3</accession>
<dbReference type="PROSITE" id="PS51257">
    <property type="entry name" value="PROKAR_LIPOPROTEIN"/>
    <property type="match status" value="1"/>
</dbReference>
<dbReference type="EMBL" id="AXCY01000045">
    <property type="protein sequence ID" value="KGM10594.1"/>
    <property type="molecule type" value="Genomic_DNA"/>
</dbReference>
<dbReference type="RefSeq" id="WP_043606798.1">
    <property type="nucleotide sequence ID" value="NZ_AXCY01000045.1"/>
</dbReference>
<dbReference type="AlphaFoldDB" id="A0A0A0BTW3"/>
<name>A0A0A0BTW3_9CELL</name>
<evidence type="ECO:0000256" key="1">
    <source>
        <dbReference type="SAM" id="MobiDB-lite"/>
    </source>
</evidence>
<dbReference type="PANTHER" id="PTHR43649:SF12">
    <property type="entry name" value="DIACETYLCHITOBIOSE BINDING PROTEIN DASA"/>
    <property type="match status" value="1"/>
</dbReference>
<gene>
    <name evidence="3" type="ORF">N868_14575</name>
</gene>
<comment type="caution">
    <text evidence="3">The sequence shown here is derived from an EMBL/GenBank/DDBJ whole genome shotgun (WGS) entry which is preliminary data.</text>
</comment>
<dbReference type="InterPro" id="IPR006059">
    <property type="entry name" value="SBP"/>
</dbReference>
<sequence length="454" mass="47947">MRIVRSGALTLAAVLALSACGGGEGDDGSGGEGSGSGSGDAVSEGAEIRLWLNGGDTSDELRTWLVETFEEQNPGSTLVIEEQDWNGLVPRLQTALTSESQTPDVVEIGNTQAAAFTYAGAFADVTDLYEEVGGEDLLQGFVEAGSVDGTVYALPYYSGARAVFYRKDLLEAAGLEVPTTLDEFTETAIALQEANPSGTPAFSGFWFPGQDWYNGTAWIYTYGGELAVQDGDQWTGALSSPESQEALAEVQRLFTEATSAPRDADSNEPWVPFNNGEAAMFSAPTWARWSIDLPECNKGVDPEDTSDEATALRAEQQACNEERTGIFPLPGPTAGEVATVFAGGSNIAIPAKSQNQELAAELIRLIFSEEYQTMLAEGGLIPGNSTYTSAMGDDAYSQAAIAAALDAKLTPPAEKWADVEGARILEDFFQKVASGADLVTTAAETDRLIADTLS</sequence>
<keyword evidence="2" id="KW-0732">Signal</keyword>
<dbReference type="Pfam" id="PF01547">
    <property type="entry name" value="SBP_bac_1"/>
    <property type="match status" value="1"/>
</dbReference>
<feature type="chain" id="PRO_5039098113" evidence="2">
    <location>
        <begin position="22"/>
        <end position="454"/>
    </location>
</feature>
<reference evidence="3 4" key="2">
    <citation type="journal article" date="2015" name="Stand. Genomic Sci.">
        <title>Draft genome sequence of Cellulomonas carbonis T26(T) and comparative analysis of six Cellulomonas genomes.</title>
        <authorList>
            <person name="Zhuang W."/>
            <person name="Zhang S."/>
            <person name="Xia X."/>
            <person name="Wang G."/>
        </authorList>
    </citation>
    <scope>NUCLEOTIDE SEQUENCE [LARGE SCALE GENOMIC DNA]</scope>
    <source>
        <strain evidence="3 4">T26</strain>
    </source>
</reference>
<organism evidence="3 4">
    <name type="scientific">Cellulomonas carbonis T26</name>
    <dbReference type="NCBI Taxonomy" id="947969"/>
    <lineage>
        <taxon>Bacteria</taxon>
        <taxon>Bacillati</taxon>
        <taxon>Actinomycetota</taxon>
        <taxon>Actinomycetes</taxon>
        <taxon>Micrococcales</taxon>
        <taxon>Cellulomonadaceae</taxon>
        <taxon>Cellulomonas</taxon>
    </lineage>
</organism>
<dbReference type="PANTHER" id="PTHR43649">
    <property type="entry name" value="ARABINOSE-BINDING PROTEIN-RELATED"/>
    <property type="match status" value="1"/>
</dbReference>
<evidence type="ECO:0000256" key="2">
    <source>
        <dbReference type="SAM" id="SignalP"/>
    </source>
</evidence>
<feature type="region of interest" description="Disordered" evidence="1">
    <location>
        <begin position="23"/>
        <end position="42"/>
    </location>
</feature>
<evidence type="ECO:0000313" key="3">
    <source>
        <dbReference type="EMBL" id="KGM10594.1"/>
    </source>
</evidence>
<reference evidence="3 4" key="1">
    <citation type="submission" date="2013-08" db="EMBL/GenBank/DDBJ databases">
        <title>Genome sequencing of Cellulomonas carbonis T26.</title>
        <authorList>
            <person name="Chen F."/>
            <person name="Li Y."/>
            <person name="Wang G."/>
        </authorList>
    </citation>
    <scope>NUCLEOTIDE SEQUENCE [LARGE SCALE GENOMIC DNA]</scope>
    <source>
        <strain evidence="3 4">T26</strain>
    </source>
</reference>
<evidence type="ECO:0000313" key="4">
    <source>
        <dbReference type="Proteomes" id="UP000029839"/>
    </source>
</evidence>
<keyword evidence="4" id="KW-1185">Reference proteome</keyword>
<dbReference type="OrthoDB" id="2507686at2"/>
<protein>
    <submittedName>
        <fullName evidence="3">ABC transporter substrate-binding protein</fullName>
    </submittedName>
</protein>
<dbReference type="InterPro" id="IPR050490">
    <property type="entry name" value="Bact_solute-bd_prot1"/>
</dbReference>
<dbReference type="Gene3D" id="3.40.190.10">
    <property type="entry name" value="Periplasmic binding protein-like II"/>
    <property type="match status" value="1"/>
</dbReference>
<feature type="signal peptide" evidence="2">
    <location>
        <begin position="1"/>
        <end position="21"/>
    </location>
</feature>
<dbReference type="Proteomes" id="UP000029839">
    <property type="component" value="Unassembled WGS sequence"/>
</dbReference>
<proteinExistence type="predicted"/>
<dbReference type="SUPFAM" id="SSF53850">
    <property type="entry name" value="Periplasmic binding protein-like II"/>
    <property type="match status" value="1"/>
</dbReference>